<dbReference type="PANTHER" id="PTHR10617">
    <property type="entry name" value="ELECTRON TRANSFER FLAVOPROTEIN-UBIQUINONE OXIDOREDUCTASE"/>
    <property type="match status" value="1"/>
</dbReference>
<dbReference type="GO" id="GO:0046872">
    <property type="term" value="F:metal ion binding"/>
    <property type="evidence" value="ECO:0007669"/>
    <property type="project" value="UniProtKB-KW"/>
</dbReference>
<evidence type="ECO:0000256" key="10">
    <source>
        <dbReference type="ARBA" id="ARBA00023004"/>
    </source>
</evidence>
<evidence type="ECO:0000256" key="1">
    <source>
        <dbReference type="ARBA" id="ARBA00001974"/>
    </source>
</evidence>
<dbReference type="InterPro" id="IPR036188">
    <property type="entry name" value="FAD/NAD-bd_sf"/>
</dbReference>
<dbReference type="Gene3D" id="3.30.70.20">
    <property type="match status" value="1"/>
</dbReference>
<evidence type="ECO:0000256" key="6">
    <source>
        <dbReference type="ARBA" id="ARBA00022723"/>
    </source>
</evidence>
<dbReference type="GO" id="GO:0051539">
    <property type="term" value="F:4 iron, 4 sulfur cluster binding"/>
    <property type="evidence" value="ECO:0007669"/>
    <property type="project" value="UniProtKB-UniRule"/>
</dbReference>
<organism evidence="16 17">
    <name type="scientific">Kushneria avicenniae</name>
    <dbReference type="NCBI Taxonomy" id="402385"/>
    <lineage>
        <taxon>Bacteria</taxon>
        <taxon>Pseudomonadati</taxon>
        <taxon>Pseudomonadota</taxon>
        <taxon>Gammaproteobacteria</taxon>
        <taxon>Oceanospirillales</taxon>
        <taxon>Halomonadaceae</taxon>
        <taxon>Kushneria</taxon>
    </lineage>
</organism>
<dbReference type="Pfam" id="PF13450">
    <property type="entry name" value="NAD_binding_8"/>
    <property type="match status" value="1"/>
</dbReference>
<evidence type="ECO:0000313" key="17">
    <source>
        <dbReference type="Proteomes" id="UP000199046"/>
    </source>
</evidence>
<dbReference type="InterPro" id="IPR007859">
    <property type="entry name" value="ETF-QO/FixX_C"/>
</dbReference>
<comment type="catalytic activity">
    <reaction evidence="13 14">
        <text>a ubiquinone + reduced [electron-transfer flavoprotein] = a ubiquinol + oxidized [electron-transfer flavoprotein] + H(+)</text>
        <dbReference type="Rhea" id="RHEA:24052"/>
        <dbReference type="Rhea" id="RHEA-COMP:9565"/>
        <dbReference type="Rhea" id="RHEA-COMP:9566"/>
        <dbReference type="Rhea" id="RHEA-COMP:10685"/>
        <dbReference type="Rhea" id="RHEA-COMP:10686"/>
        <dbReference type="ChEBI" id="CHEBI:15378"/>
        <dbReference type="ChEBI" id="CHEBI:16389"/>
        <dbReference type="ChEBI" id="CHEBI:17976"/>
        <dbReference type="ChEBI" id="CHEBI:57692"/>
        <dbReference type="ChEBI" id="CHEBI:58307"/>
        <dbReference type="EC" id="1.5.5.1"/>
    </reaction>
</comment>
<evidence type="ECO:0000256" key="5">
    <source>
        <dbReference type="ARBA" id="ARBA00022630"/>
    </source>
</evidence>
<evidence type="ECO:0000256" key="3">
    <source>
        <dbReference type="ARBA" id="ARBA00022448"/>
    </source>
</evidence>
<evidence type="ECO:0000256" key="11">
    <source>
        <dbReference type="ARBA" id="ARBA00023014"/>
    </source>
</evidence>
<dbReference type="Proteomes" id="UP000199046">
    <property type="component" value="Unassembled WGS sequence"/>
</dbReference>
<keyword evidence="17" id="KW-1185">Reference proteome</keyword>
<keyword evidence="12 14" id="KW-0830">Ubiquinone</keyword>
<dbReference type="RefSeq" id="WP_090130094.1">
    <property type="nucleotide sequence ID" value="NZ_FOLY01000001.1"/>
</dbReference>
<dbReference type="EC" id="1.5.5.1" evidence="14"/>
<name>A0A1I1G062_9GAMM</name>
<keyword evidence="4" id="KW-0004">4Fe-4S</keyword>
<dbReference type="FunFam" id="3.30.70.20:FF:000012">
    <property type="entry name" value="Electron transfer flavoprotein-ubiquinone oxidoreductase, mitochondrial"/>
    <property type="match status" value="1"/>
</dbReference>
<gene>
    <name evidence="16" type="ORF">SAMN05421848_0288</name>
</gene>
<keyword evidence="3 14" id="KW-0813">Transport</keyword>
<dbReference type="SUPFAM" id="SSF54373">
    <property type="entry name" value="FAD-linked reductases, C-terminal domain"/>
    <property type="match status" value="1"/>
</dbReference>
<dbReference type="InterPro" id="IPR040156">
    <property type="entry name" value="ETF-QO"/>
</dbReference>
<evidence type="ECO:0000256" key="4">
    <source>
        <dbReference type="ARBA" id="ARBA00022485"/>
    </source>
</evidence>
<evidence type="ECO:0000256" key="7">
    <source>
        <dbReference type="ARBA" id="ARBA00022827"/>
    </source>
</evidence>
<evidence type="ECO:0000256" key="9">
    <source>
        <dbReference type="ARBA" id="ARBA00023002"/>
    </source>
</evidence>
<keyword evidence="11 14" id="KW-0411">Iron-sulfur</keyword>
<dbReference type="PROSITE" id="PS51379">
    <property type="entry name" value="4FE4S_FER_2"/>
    <property type="match status" value="1"/>
</dbReference>
<evidence type="ECO:0000259" key="15">
    <source>
        <dbReference type="PROSITE" id="PS51379"/>
    </source>
</evidence>
<dbReference type="STRING" id="402385.SAMN05421848_0288"/>
<evidence type="ECO:0000256" key="12">
    <source>
        <dbReference type="ARBA" id="ARBA00023075"/>
    </source>
</evidence>
<feature type="domain" description="4Fe-4S ferredoxin-type" evidence="15">
    <location>
        <begin position="508"/>
        <end position="537"/>
    </location>
</feature>
<dbReference type="PANTHER" id="PTHR10617:SF107">
    <property type="entry name" value="ELECTRON TRANSFER FLAVOPROTEIN-UBIQUINONE OXIDOREDUCTASE, MITOCHONDRIAL"/>
    <property type="match status" value="1"/>
</dbReference>
<sequence>MDRESMSFDVVIVGAGVAGLSAACRLMQAAHDQSQEISVCVLEKGAEVGAHILSGAAFDPRALEELFPDWKARGAPLNTPAQRDELLYLRDSERAVRFPDALVPPSMLNEGSYLISAGDLCRWLAEQAEALGVDIFPGFAAQSLMFGEHNEITGVITGDMGLDHDGHPKPAHEPGIELYGRYTLFAEGARGHLGQELIKHYDLAAGRDEQHYAIGFKELWEVPVEQHEPGLVIHTAGWPLSSEAHGGSFLYHGSDRQVMIGLIVDLAYDNPWLSPFDEFQRMKHHPEMSRHLEGGTRIAFGARAITKGGLNSLPEMTFPGGLLIGCDAGTLDFSRIKGLHMAMKSGMLAAESVVTALAGGDEGGGTLTDFKTRFESSWAHEALAKHRNFGPAMHRFGMVAGGAWNFLEQKLRLPLPVLHDTAADHARLRPAEEARKIDYPRPDGVLSFDKPSSVYLSNTHHEEDQPCHLQLYDASVPIEVNLPRYAEPAQRYCPVGVYEVVEDSNGAPRFQINFQNCIHCKTCDIKDPAQNIRWVTPEGGNGPGYPNM</sequence>
<keyword evidence="8 14" id="KW-0249">Electron transport</keyword>
<dbReference type="InterPro" id="IPR049398">
    <property type="entry name" value="ETF-QO/FixC_UQ-bd"/>
</dbReference>
<comment type="cofactor">
    <cofactor evidence="14">
        <name>[4Fe-4S] cluster</name>
        <dbReference type="ChEBI" id="CHEBI:49883"/>
    </cofactor>
    <text evidence="14">Binds 1 [4Fe-4S] cluster.</text>
</comment>
<keyword evidence="10 14" id="KW-0408">Iron</keyword>
<dbReference type="Pfam" id="PF05187">
    <property type="entry name" value="Fer4_ETF_QO"/>
    <property type="match status" value="1"/>
</dbReference>
<evidence type="ECO:0000256" key="8">
    <source>
        <dbReference type="ARBA" id="ARBA00022982"/>
    </source>
</evidence>
<dbReference type="AlphaFoldDB" id="A0A1I1G062"/>
<proteinExistence type="predicted"/>
<keyword evidence="6 14" id="KW-0479">Metal-binding</keyword>
<evidence type="ECO:0000256" key="13">
    <source>
        <dbReference type="ARBA" id="ARBA00052682"/>
    </source>
</evidence>
<dbReference type="PROSITE" id="PS51257">
    <property type="entry name" value="PROKAR_LIPOPROTEIN"/>
    <property type="match status" value="1"/>
</dbReference>
<dbReference type="InterPro" id="IPR017896">
    <property type="entry name" value="4Fe4S_Fe-S-bd"/>
</dbReference>
<evidence type="ECO:0000256" key="2">
    <source>
        <dbReference type="ARBA" id="ARBA00002819"/>
    </source>
</evidence>
<protein>
    <recommendedName>
        <fullName evidence="14">Electron transfer flavoprotein-ubiquinone oxidoreductase</fullName>
        <shortName evidence="14">ETF-QO</shortName>
        <ecNumber evidence="14">1.5.5.1</ecNumber>
    </recommendedName>
</protein>
<dbReference type="Gene3D" id="3.30.9.90">
    <property type="match status" value="1"/>
</dbReference>
<keyword evidence="9 14" id="KW-0560">Oxidoreductase</keyword>
<keyword evidence="7 14" id="KW-0274">FAD</keyword>
<dbReference type="SUPFAM" id="SSF51905">
    <property type="entry name" value="FAD/NAD(P)-binding domain"/>
    <property type="match status" value="1"/>
</dbReference>
<comment type="cofactor">
    <cofactor evidence="1 14">
        <name>FAD</name>
        <dbReference type="ChEBI" id="CHEBI:57692"/>
    </cofactor>
</comment>
<evidence type="ECO:0000313" key="16">
    <source>
        <dbReference type="EMBL" id="SFC03208.1"/>
    </source>
</evidence>
<reference evidence="17" key="1">
    <citation type="submission" date="2016-10" db="EMBL/GenBank/DDBJ databases">
        <authorList>
            <person name="Varghese N."/>
            <person name="Submissions S."/>
        </authorList>
    </citation>
    <scope>NUCLEOTIDE SEQUENCE [LARGE SCALE GENOMIC DNA]</scope>
    <source>
        <strain evidence="17">DSM 23439</strain>
    </source>
</reference>
<comment type="function">
    <text evidence="2 14">Accepts electrons from ETF and reduces ubiquinone.</text>
</comment>
<dbReference type="SUPFAM" id="SSF54862">
    <property type="entry name" value="4Fe-4S ferredoxins"/>
    <property type="match status" value="1"/>
</dbReference>
<dbReference type="EMBL" id="FOLY01000001">
    <property type="protein sequence ID" value="SFC03208.1"/>
    <property type="molecule type" value="Genomic_DNA"/>
</dbReference>
<dbReference type="Gene3D" id="3.50.50.60">
    <property type="entry name" value="FAD/NAD(P)-binding domain"/>
    <property type="match status" value="1"/>
</dbReference>
<dbReference type="GO" id="GO:0004174">
    <property type="term" value="F:electron-transferring-flavoprotein dehydrogenase activity"/>
    <property type="evidence" value="ECO:0007669"/>
    <property type="project" value="UniProtKB-UniRule"/>
</dbReference>
<evidence type="ECO:0000256" key="14">
    <source>
        <dbReference type="RuleBase" id="RU366068"/>
    </source>
</evidence>
<dbReference type="OrthoDB" id="9766632at2"/>
<dbReference type="Pfam" id="PF21162">
    <property type="entry name" value="ETFQO_UQ-bd"/>
    <property type="match status" value="1"/>
</dbReference>
<accession>A0A1I1G062</accession>
<keyword evidence="5 14" id="KW-0285">Flavoprotein</keyword>